<evidence type="ECO:0000259" key="2">
    <source>
        <dbReference type="Pfam" id="PF01551"/>
    </source>
</evidence>
<proteinExistence type="predicted"/>
<dbReference type="CDD" id="cd12797">
    <property type="entry name" value="M23_peptidase"/>
    <property type="match status" value="1"/>
</dbReference>
<dbReference type="InterPro" id="IPR050570">
    <property type="entry name" value="Cell_wall_metabolism_enzyme"/>
</dbReference>
<dbReference type="PANTHER" id="PTHR21666:SF289">
    <property type="entry name" value="L-ALA--D-GLU ENDOPEPTIDASE"/>
    <property type="match status" value="1"/>
</dbReference>
<reference evidence="3 4" key="1">
    <citation type="submission" date="2013-05" db="EMBL/GenBank/DDBJ databases">
        <title>The Genome Sequence of Actinomyces europaeus ACS-120-V-COL10B.</title>
        <authorList>
            <consortium name="The Broad Institute Genomics Platform"/>
            <person name="Earl A."/>
            <person name="Ward D."/>
            <person name="Feldgarden M."/>
            <person name="Gevers D."/>
            <person name="Saerens B."/>
            <person name="Vaneechoutte M."/>
            <person name="Walker B."/>
            <person name="Young S."/>
            <person name="Zeng Q."/>
            <person name="Gargeya S."/>
            <person name="Fitzgerald M."/>
            <person name="Haas B."/>
            <person name="Abouelleil A."/>
            <person name="Allen A.W."/>
            <person name="Alvarado L."/>
            <person name="Arachchi H.M."/>
            <person name="Berlin A.M."/>
            <person name="Chapman S.B."/>
            <person name="Gainer-Dewar J."/>
            <person name="Goldberg J."/>
            <person name="Griggs A."/>
            <person name="Gujja S."/>
            <person name="Hansen M."/>
            <person name="Howarth C."/>
            <person name="Imamovic A."/>
            <person name="Ireland A."/>
            <person name="Larimer J."/>
            <person name="McCowan C."/>
            <person name="Murphy C."/>
            <person name="Pearson M."/>
            <person name="Poon T.W."/>
            <person name="Priest M."/>
            <person name="Roberts A."/>
            <person name="Saif S."/>
            <person name="Shea T."/>
            <person name="Sisk P."/>
            <person name="Sykes S."/>
            <person name="Wortman J."/>
            <person name="Nusbaum C."/>
            <person name="Birren B."/>
        </authorList>
    </citation>
    <scope>NUCLEOTIDE SEQUENCE [LARGE SCALE GENOMIC DNA]</scope>
    <source>
        <strain evidence="3 4">ACS-120-V-Col10b</strain>
    </source>
</reference>
<sequence length="168" mass="17752">MLDAGGTFVGVNNALEQAGNYPSPLLTSGYDPFAVISWQMPVAPPVVIGRLFDPPESPWRSGHRGVDICPGVGATIHAPADGTVVYAGKFYNRNVVSIRHANGVRSTFEPVAPAVTNNAVVRAGDVVGHLEAGHDSDCLHWGAKISKHQYLNPLALILGEPILKPLDG</sequence>
<accession>A0A9W5RCR8</accession>
<dbReference type="PANTHER" id="PTHR21666">
    <property type="entry name" value="PEPTIDASE-RELATED"/>
    <property type="match status" value="1"/>
</dbReference>
<dbReference type="InterPro" id="IPR016047">
    <property type="entry name" value="M23ase_b-sheet_dom"/>
</dbReference>
<evidence type="ECO:0000313" key="4">
    <source>
        <dbReference type="Proteomes" id="UP000014387"/>
    </source>
</evidence>
<name>A0A9W5RCR8_9ACTO</name>
<dbReference type="Gene3D" id="2.70.70.10">
    <property type="entry name" value="Glucose Permease (Domain IIA)"/>
    <property type="match status" value="1"/>
</dbReference>
<dbReference type="InterPro" id="IPR011055">
    <property type="entry name" value="Dup_hybrid_motif"/>
</dbReference>
<dbReference type="Proteomes" id="UP000014387">
    <property type="component" value="Unassembled WGS sequence"/>
</dbReference>
<feature type="domain" description="M23ase beta-sheet core" evidence="2">
    <location>
        <begin position="62"/>
        <end position="153"/>
    </location>
</feature>
<comment type="caution">
    <text evidence="3">The sequence shown here is derived from an EMBL/GenBank/DDBJ whole genome shotgun (WGS) entry which is preliminary data.</text>
</comment>
<dbReference type="GO" id="GO:0004222">
    <property type="term" value="F:metalloendopeptidase activity"/>
    <property type="evidence" value="ECO:0007669"/>
    <property type="project" value="TreeGrafter"/>
</dbReference>
<dbReference type="Pfam" id="PF01551">
    <property type="entry name" value="Peptidase_M23"/>
    <property type="match status" value="1"/>
</dbReference>
<gene>
    <name evidence="3" type="ORF">HMPREF9238_01682</name>
</gene>
<keyword evidence="1" id="KW-0732">Signal</keyword>
<dbReference type="SUPFAM" id="SSF51261">
    <property type="entry name" value="Duplicated hybrid motif"/>
    <property type="match status" value="1"/>
</dbReference>
<evidence type="ECO:0000256" key="1">
    <source>
        <dbReference type="ARBA" id="ARBA00022729"/>
    </source>
</evidence>
<dbReference type="EMBL" id="AGWN01000005">
    <property type="protein sequence ID" value="EPD29366.1"/>
    <property type="molecule type" value="Genomic_DNA"/>
</dbReference>
<organism evidence="3 4">
    <name type="scientific">Gleimia europaea ACS-120-V-Col10b</name>
    <dbReference type="NCBI Taxonomy" id="883069"/>
    <lineage>
        <taxon>Bacteria</taxon>
        <taxon>Bacillati</taxon>
        <taxon>Actinomycetota</taxon>
        <taxon>Actinomycetes</taxon>
        <taxon>Actinomycetales</taxon>
        <taxon>Actinomycetaceae</taxon>
        <taxon>Gleimia</taxon>
    </lineage>
</organism>
<evidence type="ECO:0000313" key="3">
    <source>
        <dbReference type="EMBL" id="EPD29366.1"/>
    </source>
</evidence>
<dbReference type="AlphaFoldDB" id="A0A9W5RCR8"/>
<keyword evidence="4" id="KW-1185">Reference proteome</keyword>
<protein>
    <recommendedName>
        <fullName evidence="2">M23ase beta-sheet core domain-containing protein</fullName>
    </recommendedName>
</protein>